<dbReference type="GO" id="GO:1901678">
    <property type="term" value="P:iron coordination entity transport"/>
    <property type="evidence" value="ECO:0007669"/>
    <property type="project" value="UniProtKB-ARBA"/>
</dbReference>
<gene>
    <name evidence="7" type="ORF">L0C25_17390</name>
</gene>
<protein>
    <submittedName>
        <fullName evidence="7">ABC transporter substrate-binding protein</fullName>
    </submittedName>
</protein>
<dbReference type="PANTHER" id="PTHR30532">
    <property type="entry name" value="IRON III DICITRATE-BINDING PERIPLASMIC PROTEIN"/>
    <property type="match status" value="1"/>
</dbReference>
<comment type="subcellular location">
    <subcellularLocation>
        <location evidence="1">Cell envelope</location>
    </subcellularLocation>
</comment>
<dbReference type="SUPFAM" id="SSF53807">
    <property type="entry name" value="Helical backbone' metal receptor"/>
    <property type="match status" value="1"/>
</dbReference>
<dbReference type="PANTHER" id="PTHR30532:SF24">
    <property type="entry name" value="FERRIC ENTEROBACTIN-BINDING PERIPLASMIC PROTEIN FEPB"/>
    <property type="match status" value="1"/>
</dbReference>
<dbReference type="Gene3D" id="3.40.50.1980">
    <property type="entry name" value="Nitrogenase molybdenum iron protein domain"/>
    <property type="match status" value="2"/>
</dbReference>
<evidence type="ECO:0000256" key="2">
    <source>
        <dbReference type="ARBA" id="ARBA00008814"/>
    </source>
</evidence>
<feature type="signal peptide" evidence="5">
    <location>
        <begin position="1"/>
        <end position="20"/>
    </location>
</feature>
<evidence type="ECO:0000313" key="7">
    <source>
        <dbReference type="EMBL" id="UYM04298.1"/>
    </source>
</evidence>
<keyword evidence="8" id="KW-1185">Reference proteome</keyword>
<sequence>MIRSRVVRGLALTVAGVLVSALTGCGSSDSDASGSSGPAVEIEHQYGTTEIGDAPERIVSLDQQWTDAFLALGVEPIGYRDDPLMPDSGPPWWDDERSGEPIAVEQGIPVEQIAALEPDLIVGTYSITDQQTYDQLSAIAPTIASESATQVQSWSEVTTTAGKILDEPEKAEDVVASVESDIERTAHDLPGLENKTFVLAQYVVGDGMYVVTDPDDGSSKLFEDLGMQLLPAAVSEGEKSDLARAQVSTERVDLLDADFLAFLVNGGDESDLDDIPGFDKLPSVRAGSAAVLDYGTVVGVNTPTPLSIPYVLDELHPYLGRV</sequence>
<dbReference type="KEGG" id="sgrg:L0C25_17390"/>
<evidence type="ECO:0000256" key="1">
    <source>
        <dbReference type="ARBA" id="ARBA00004196"/>
    </source>
</evidence>
<dbReference type="PROSITE" id="PS50983">
    <property type="entry name" value="FE_B12_PBP"/>
    <property type="match status" value="1"/>
</dbReference>
<evidence type="ECO:0000256" key="3">
    <source>
        <dbReference type="ARBA" id="ARBA00022448"/>
    </source>
</evidence>
<evidence type="ECO:0000256" key="5">
    <source>
        <dbReference type="SAM" id="SignalP"/>
    </source>
</evidence>
<keyword evidence="3" id="KW-0813">Transport</keyword>
<comment type="similarity">
    <text evidence="2">Belongs to the bacterial solute-binding protein 8 family.</text>
</comment>
<feature type="chain" id="PRO_5041221991" evidence="5">
    <location>
        <begin position="21"/>
        <end position="322"/>
    </location>
</feature>
<dbReference type="InterPro" id="IPR002491">
    <property type="entry name" value="ABC_transptr_periplasmic_BD"/>
</dbReference>
<keyword evidence="4 5" id="KW-0732">Signal</keyword>
<dbReference type="GO" id="GO:0030288">
    <property type="term" value="C:outer membrane-bounded periplasmic space"/>
    <property type="evidence" value="ECO:0007669"/>
    <property type="project" value="TreeGrafter"/>
</dbReference>
<reference evidence="7" key="1">
    <citation type="submission" date="2022-01" db="EMBL/GenBank/DDBJ databases">
        <title>Nocardioidaceae gen. sp. A5X3R13.</title>
        <authorList>
            <person name="Lopez Marin M.A."/>
            <person name="Uhlik O."/>
        </authorList>
    </citation>
    <scope>NUCLEOTIDE SEQUENCE</scope>
    <source>
        <strain evidence="7">A5X3R13</strain>
    </source>
</reference>
<accession>A0AA46TGV7</accession>
<evidence type="ECO:0000256" key="4">
    <source>
        <dbReference type="ARBA" id="ARBA00022729"/>
    </source>
</evidence>
<evidence type="ECO:0000313" key="8">
    <source>
        <dbReference type="Proteomes" id="UP001164390"/>
    </source>
</evidence>
<dbReference type="RefSeq" id="WP_271632971.1">
    <property type="nucleotide sequence ID" value="NZ_CP094970.1"/>
</dbReference>
<dbReference type="PROSITE" id="PS51257">
    <property type="entry name" value="PROKAR_LIPOPROTEIN"/>
    <property type="match status" value="1"/>
</dbReference>
<dbReference type="Proteomes" id="UP001164390">
    <property type="component" value="Chromosome"/>
</dbReference>
<dbReference type="InterPro" id="IPR051313">
    <property type="entry name" value="Bact_iron-sidero_bind"/>
</dbReference>
<feature type="domain" description="Fe/B12 periplasmic-binding" evidence="6">
    <location>
        <begin position="57"/>
        <end position="322"/>
    </location>
</feature>
<dbReference type="EMBL" id="CP094970">
    <property type="protein sequence ID" value="UYM04298.1"/>
    <property type="molecule type" value="Genomic_DNA"/>
</dbReference>
<proteinExistence type="inferred from homology"/>
<organism evidence="7 8">
    <name type="scientific">Solicola gregarius</name>
    <dbReference type="NCBI Taxonomy" id="2908642"/>
    <lineage>
        <taxon>Bacteria</taxon>
        <taxon>Bacillati</taxon>
        <taxon>Actinomycetota</taxon>
        <taxon>Actinomycetes</taxon>
        <taxon>Propionibacteriales</taxon>
        <taxon>Nocardioidaceae</taxon>
        <taxon>Solicola</taxon>
    </lineage>
</organism>
<dbReference type="Pfam" id="PF01497">
    <property type="entry name" value="Peripla_BP_2"/>
    <property type="match status" value="1"/>
</dbReference>
<name>A0AA46TGV7_9ACTN</name>
<dbReference type="AlphaFoldDB" id="A0AA46TGV7"/>
<evidence type="ECO:0000259" key="6">
    <source>
        <dbReference type="PROSITE" id="PS50983"/>
    </source>
</evidence>